<evidence type="ECO:0000256" key="10">
    <source>
        <dbReference type="ARBA" id="ARBA00023004"/>
    </source>
</evidence>
<dbReference type="GO" id="GO:0016020">
    <property type="term" value="C:membrane"/>
    <property type="evidence" value="ECO:0007669"/>
    <property type="project" value="UniProtKB-SubCell"/>
</dbReference>
<comment type="caution">
    <text evidence="16">The sequence shown here is derived from an EMBL/GenBank/DDBJ whole genome shotgun (WGS) entry which is preliminary data.</text>
</comment>
<dbReference type="InterPro" id="IPR036396">
    <property type="entry name" value="Cyt_P450_sf"/>
</dbReference>
<dbReference type="AlphaFoldDB" id="V2WZN7"/>
<dbReference type="GO" id="GO:0020037">
    <property type="term" value="F:heme binding"/>
    <property type="evidence" value="ECO:0007669"/>
    <property type="project" value="InterPro"/>
</dbReference>
<dbReference type="PROSITE" id="PS00086">
    <property type="entry name" value="CYTOCHROME_P450"/>
    <property type="match status" value="1"/>
</dbReference>
<organism evidence="16 17">
    <name type="scientific">Moniliophthora roreri (strain MCA 2997)</name>
    <name type="common">Cocoa frosty pod rot fungus</name>
    <name type="synonym">Crinipellis roreri</name>
    <dbReference type="NCBI Taxonomy" id="1381753"/>
    <lineage>
        <taxon>Eukaryota</taxon>
        <taxon>Fungi</taxon>
        <taxon>Dikarya</taxon>
        <taxon>Basidiomycota</taxon>
        <taxon>Agaricomycotina</taxon>
        <taxon>Agaricomycetes</taxon>
        <taxon>Agaricomycetidae</taxon>
        <taxon>Agaricales</taxon>
        <taxon>Marasmiineae</taxon>
        <taxon>Marasmiaceae</taxon>
        <taxon>Moniliophthora</taxon>
    </lineage>
</organism>
<keyword evidence="12" id="KW-0472">Membrane</keyword>
<feature type="binding site" description="axial binding residue" evidence="14">
    <location>
        <position position="124"/>
    </location>
    <ligand>
        <name>heme</name>
        <dbReference type="ChEBI" id="CHEBI:30413"/>
    </ligand>
    <ligandPart>
        <name>Fe</name>
        <dbReference type="ChEBI" id="CHEBI:18248"/>
    </ligandPart>
</feature>
<evidence type="ECO:0000256" key="2">
    <source>
        <dbReference type="ARBA" id="ARBA00004167"/>
    </source>
</evidence>
<comment type="similarity">
    <text evidence="4 15">Belongs to the cytochrome P450 family.</text>
</comment>
<name>V2WZN7_MONRO</name>
<dbReference type="EMBL" id="AWSO01000293">
    <property type="protein sequence ID" value="ESK92323.1"/>
    <property type="molecule type" value="Genomic_DNA"/>
</dbReference>
<proteinExistence type="inferred from homology"/>
<dbReference type="GO" id="GO:0016705">
    <property type="term" value="F:oxidoreductase activity, acting on paired donors, with incorporation or reduction of molecular oxygen"/>
    <property type="evidence" value="ECO:0007669"/>
    <property type="project" value="InterPro"/>
</dbReference>
<dbReference type="HOGENOM" id="CLU_001570_20_0_1"/>
<dbReference type="SUPFAM" id="SSF48264">
    <property type="entry name" value="Cytochrome P450"/>
    <property type="match status" value="1"/>
</dbReference>
<evidence type="ECO:0000256" key="9">
    <source>
        <dbReference type="ARBA" id="ARBA00023002"/>
    </source>
</evidence>
<evidence type="ECO:0000256" key="12">
    <source>
        <dbReference type="ARBA" id="ARBA00023136"/>
    </source>
</evidence>
<sequence length="165" mass="18783">MARYPDKLRHAQAEIDRVLGGKRMPTIADMPNLPYVNALIKETMRWCPVVPMSLPRRLAEDDEYMGYHIPKGTIVMPNVWCIAFAPNRRHDPHKFIPERFLDSDCTEETVDPFTYSFGFGRRACPGKALGQNSVFIFITSILASFNISFPEDCDDNPDFLGGVVR</sequence>
<dbReference type="PANTHER" id="PTHR46300">
    <property type="entry name" value="P450, PUTATIVE (EUROFUNG)-RELATED-RELATED"/>
    <property type="match status" value="1"/>
</dbReference>
<dbReference type="InterPro" id="IPR050364">
    <property type="entry name" value="Cytochrome_P450_fung"/>
</dbReference>
<protein>
    <submittedName>
        <fullName evidence="16">Cytochrome P450</fullName>
    </submittedName>
</protein>
<dbReference type="GO" id="GO:0005506">
    <property type="term" value="F:iron ion binding"/>
    <property type="evidence" value="ECO:0007669"/>
    <property type="project" value="InterPro"/>
</dbReference>
<comment type="cofactor">
    <cofactor evidence="1 14">
        <name>heme</name>
        <dbReference type="ChEBI" id="CHEBI:30413"/>
    </cofactor>
</comment>
<evidence type="ECO:0000256" key="13">
    <source>
        <dbReference type="ARBA" id="ARBA00023180"/>
    </source>
</evidence>
<dbReference type="OrthoDB" id="2789670at2759"/>
<gene>
    <name evidence="16" type="ORF">Moror_4608</name>
</gene>
<keyword evidence="8" id="KW-1133">Transmembrane helix</keyword>
<keyword evidence="17" id="KW-1185">Reference proteome</keyword>
<evidence type="ECO:0000313" key="16">
    <source>
        <dbReference type="EMBL" id="ESK92323.1"/>
    </source>
</evidence>
<dbReference type="Gene3D" id="1.10.630.10">
    <property type="entry name" value="Cytochrome P450"/>
    <property type="match status" value="1"/>
</dbReference>
<accession>V2WZN7</accession>
<evidence type="ECO:0000256" key="6">
    <source>
        <dbReference type="ARBA" id="ARBA00022692"/>
    </source>
</evidence>
<evidence type="ECO:0000256" key="14">
    <source>
        <dbReference type="PIRSR" id="PIRSR602401-1"/>
    </source>
</evidence>
<dbReference type="Proteomes" id="UP000017559">
    <property type="component" value="Unassembled WGS sequence"/>
</dbReference>
<comment type="subcellular location">
    <subcellularLocation>
        <location evidence="2">Membrane</location>
        <topology evidence="2">Single-pass membrane protein</topology>
    </subcellularLocation>
</comment>
<dbReference type="PRINTS" id="PR00463">
    <property type="entry name" value="EP450I"/>
</dbReference>
<keyword evidence="11 15" id="KW-0503">Monooxygenase</keyword>
<evidence type="ECO:0000313" key="17">
    <source>
        <dbReference type="Proteomes" id="UP000017559"/>
    </source>
</evidence>
<keyword evidence="9 15" id="KW-0560">Oxidoreductase</keyword>
<evidence type="ECO:0000256" key="3">
    <source>
        <dbReference type="ARBA" id="ARBA00005179"/>
    </source>
</evidence>
<dbReference type="InterPro" id="IPR001128">
    <property type="entry name" value="Cyt_P450"/>
</dbReference>
<evidence type="ECO:0000256" key="15">
    <source>
        <dbReference type="RuleBase" id="RU000461"/>
    </source>
</evidence>
<keyword evidence="6" id="KW-0812">Transmembrane</keyword>
<reference evidence="16 17" key="1">
    <citation type="journal article" date="2014" name="BMC Genomics">
        <title>Genome and secretome analysis of the hemibiotrophic fungal pathogen, Moniliophthora roreri, which causes frosty pod rot disease of cacao: mechanisms of the biotrophic and necrotrophic phases.</title>
        <authorList>
            <person name="Meinhardt L.W."/>
            <person name="Costa G.G.L."/>
            <person name="Thomazella D.P.T."/>
            <person name="Teixeira P.J.P.L."/>
            <person name="Carazzolle M.F."/>
            <person name="Schuster S.C."/>
            <person name="Carlson J.E."/>
            <person name="Guiltinan M.J."/>
            <person name="Mieczkowski P."/>
            <person name="Farmer A."/>
            <person name="Ramaraj T."/>
            <person name="Crozier J."/>
            <person name="Davis R.E."/>
            <person name="Shao J."/>
            <person name="Melnick R.L."/>
            <person name="Pereira G.A.G."/>
            <person name="Bailey B.A."/>
        </authorList>
    </citation>
    <scope>NUCLEOTIDE SEQUENCE [LARGE SCALE GENOMIC DNA]</scope>
    <source>
        <strain evidence="16 17">MCA 2997</strain>
    </source>
</reference>
<evidence type="ECO:0000256" key="7">
    <source>
        <dbReference type="ARBA" id="ARBA00022723"/>
    </source>
</evidence>
<dbReference type="InterPro" id="IPR002401">
    <property type="entry name" value="Cyt_P450_E_grp-I"/>
</dbReference>
<dbReference type="PANTHER" id="PTHR46300:SF2">
    <property type="entry name" value="CYTOCHROME P450 MONOOXYGENASE ALNH-RELATED"/>
    <property type="match status" value="1"/>
</dbReference>
<evidence type="ECO:0000256" key="1">
    <source>
        <dbReference type="ARBA" id="ARBA00001971"/>
    </source>
</evidence>
<dbReference type="PRINTS" id="PR00385">
    <property type="entry name" value="P450"/>
</dbReference>
<dbReference type="Pfam" id="PF00067">
    <property type="entry name" value="p450"/>
    <property type="match status" value="1"/>
</dbReference>
<keyword evidence="5 14" id="KW-0349">Heme</keyword>
<evidence type="ECO:0000256" key="5">
    <source>
        <dbReference type="ARBA" id="ARBA00022617"/>
    </source>
</evidence>
<keyword evidence="7 14" id="KW-0479">Metal-binding</keyword>
<keyword evidence="10 14" id="KW-0408">Iron</keyword>
<dbReference type="KEGG" id="mrr:Moror_4608"/>
<comment type="pathway">
    <text evidence="3">Secondary metabolite biosynthesis.</text>
</comment>
<dbReference type="GO" id="GO:0004497">
    <property type="term" value="F:monooxygenase activity"/>
    <property type="evidence" value="ECO:0007669"/>
    <property type="project" value="UniProtKB-KW"/>
</dbReference>
<evidence type="ECO:0000256" key="11">
    <source>
        <dbReference type="ARBA" id="ARBA00023033"/>
    </source>
</evidence>
<dbReference type="InterPro" id="IPR017972">
    <property type="entry name" value="Cyt_P450_CS"/>
</dbReference>
<evidence type="ECO:0000256" key="4">
    <source>
        <dbReference type="ARBA" id="ARBA00010617"/>
    </source>
</evidence>
<keyword evidence="13" id="KW-0325">Glycoprotein</keyword>
<evidence type="ECO:0000256" key="8">
    <source>
        <dbReference type="ARBA" id="ARBA00022989"/>
    </source>
</evidence>